<feature type="transmembrane region" description="Helical" evidence="1">
    <location>
        <begin position="116"/>
        <end position="138"/>
    </location>
</feature>
<feature type="transmembrane region" description="Helical" evidence="1">
    <location>
        <begin position="51"/>
        <end position="68"/>
    </location>
</feature>
<accession>A0A167J5V0</accession>
<evidence type="ECO:0000313" key="2">
    <source>
        <dbReference type="EMBL" id="OAD65227.1"/>
    </source>
</evidence>
<sequence length="148" mass="17641">MPDKMINVLSFNTTQMETENITFPLQDKNELLERKIIKKLIELHKVQKLKWWYLALYILKAISLLKIFRKSESKAKCVTIFVCRACYNFKQWKFVNILLGKILSLRTRRRDKISRTIFSSLTSEMISVTIPLFLGGQIRVFRKSFKKY</sequence>
<protein>
    <submittedName>
        <fullName evidence="2">Uncharacterized protein</fullName>
    </submittedName>
</protein>
<gene>
    <name evidence="3" type="ORF">PHYBLDRAFT_175406</name>
    <name evidence="2" type="ORF">PHYBLDRAFT_176345</name>
</gene>
<dbReference type="VEuPathDB" id="FungiDB:PHYBLDRAFT_176345"/>
<evidence type="ECO:0000313" key="4">
    <source>
        <dbReference type="Proteomes" id="UP000077315"/>
    </source>
</evidence>
<keyword evidence="1" id="KW-0472">Membrane</keyword>
<keyword evidence="4" id="KW-1185">Reference proteome</keyword>
<dbReference type="RefSeq" id="XP_018284389.1">
    <property type="nucleotide sequence ID" value="XM_018437481.1"/>
</dbReference>
<dbReference type="EMBL" id="KV441004">
    <property type="protein sequence ID" value="OAD66349.1"/>
    <property type="molecule type" value="Genomic_DNA"/>
</dbReference>
<proteinExistence type="predicted"/>
<dbReference type="RefSeq" id="XP_018283267.1">
    <property type="nucleotide sequence ID" value="XM_018437742.1"/>
</dbReference>
<dbReference type="Proteomes" id="UP000077315">
    <property type="component" value="Unassembled WGS sequence"/>
</dbReference>
<reference evidence="4" key="2">
    <citation type="submission" date="2015-06" db="EMBL/GenBank/DDBJ databases">
        <title>Expansion of signal transduction pathways in fungi by whole-genome duplication.</title>
        <authorList>
            <consortium name="DOE Joint Genome Institute"/>
            <person name="Corrochano L.M."/>
            <person name="Kuo A."/>
            <person name="Marcet-Houben M."/>
            <person name="Polaino S."/>
            <person name="Salamov A."/>
            <person name="Villalobos J.M."/>
            <person name="Alvarez M.I."/>
            <person name="Avalos J."/>
            <person name="Benito E.P."/>
            <person name="Benoit I."/>
            <person name="Burger G."/>
            <person name="Camino L.P."/>
            <person name="Canovas D."/>
            <person name="Cerda-Olmedo E."/>
            <person name="Cheng J.-F."/>
            <person name="Dominguez A."/>
            <person name="Elias M."/>
            <person name="Eslava A.P."/>
            <person name="Glaser F."/>
            <person name="Grimwood J."/>
            <person name="Gutierrez G."/>
            <person name="Heitman J."/>
            <person name="Henrissat B."/>
            <person name="Iturriaga E.A."/>
            <person name="Lang B.F."/>
            <person name="Lavin J.L."/>
            <person name="Lee S."/>
            <person name="Li W."/>
            <person name="Lindquist E."/>
            <person name="Lopez-Garcia S."/>
            <person name="Luque E.M."/>
            <person name="Marcos A.T."/>
            <person name="Martin J."/>
            <person name="McCluskey K."/>
            <person name="Medina H.R."/>
            <person name="Miralles-Duran A."/>
            <person name="Miyazaki A."/>
            <person name="Munoz-Torres E."/>
            <person name="Oguiza J.A."/>
            <person name="Ohm R."/>
            <person name="Olmedo M."/>
            <person name="Orejas M."/>
            <person name="Ortiz-Castellanos L."/>
            <person name="Pisabarro A.G."/>
            <person name="Rodriguez-Romero J."/>
            <person name="Ruiz-Herrera J."/>
            <person name="Ruiz-Vazquez R."/>
            <person name="Sanz C."/>
            <person name="Schackwitz W."/>
            <person name="Schmutz J."/>
            <person name="Shahriari M."/>
            <person name="Shelest E."/>
            <person name="Silva-Franco F."/>
            <person name="Soanes D."/>
            <person name="Syed K."/>
            <person name="Tagua V.G."/>
            <person name="Talbot N.J."/>
            <person name="Thon M."/>
            <person name="De vries R.P."/>
            <person name="Wiebenga A."/>
            <person name="Yadav J.S."/>
            <person name="Braun E.L."/>
            <person name="Baker S."/>
            <person name="Garre V."/>
            <person name="Horwitz B."/>
            <person name="Torres-Martinez S."/>
            <person name="Idnurm A."/>
            <person name="Herrera-Estrella A."/>
            <person name="Gabaldon T."/>
            <person name="Grigoriev I.V."/>
        </authorList>
    </citation>
    <scope>NUCLEOTIDE SEQUENCE [LARGE SCALE GENOMIC DNA]</scope>
    <source>
        <strain evidence="4">NRRL 1555(-)</strain>
    </source>
</reference>
<dbReference type="GeneID" id="28998387"/>
<dbReference type="VEuPathDB" id="FungiDB:PHYBLDRAFT_175406"/>
<dbReference type="EMBL" id="KV441012">
    <property type="protein sequence ID" value="OAD65227.1"/>
    <property type="molecule type" value="Genomic_DNA"/>
</dbReference>
<organism evidence="2 4">
    <name type="scientific">Phycomyces blakesleeanus (strain ATCC 8743b / DSM 1359 / FGSC 10004 / NBRC 33097 / NRRL 1555)</name>
    <dbReference type="NCBI Taxonomy" id="763407"/>
    <lineage>
        <taxon>Eukaryota</taxon>
        <taxon>Fungi</taxon>
        <taxon>Fungi incertae sedis</taxon>
        <taxon>Mucoromycota</taxon>
        <taxon>Mucoromycotina</taxon>
        <taxon>Mucoromycetes</taxon>
        <taxon>Mucorales</taxon>
        <taxon>Phycomycetaceae</taxon>
        <taxon>Phycomyces</taxon>
    </lineage>
</organism>
<keyword evidence="1" id="KW-0812">Transmembrane</keyword>
<evidence type="ECO:0000313" key="3">
    <source>
        <dbReference type="EMBL" id="OAD66349.1"/>
    </source>
</evidence>
<dbReference type="GeneID" id="28998648"/>
<keyword evidence="1" id="KW-1133">Transmembrane helix</keyword>
<dbReference type="AlphaFoldDB" id="A0A167J5V0"/>
<name>A0A167J5V0_PHYB8</name>
<evidence type="ECO:0000256" key="1">
    <source>
        <dbReference type="SAM" id="Phobius"/>
    </source>
</evidence>
<reference evidence="2" key="1">
    <citation type="submission" date="2015-06" db="EMBL/GenBank/DDBJ databases">
        <title>Expansion of signal transduction pathways in fungi by whole-genome duplication.</title>
        <authorList>
            <consortium name="DOE Joint Genome Institute"/>
            <person name="Corrochano L.M."/>
            <person name="Kuo A."/>
            <person name="Marcet-Houben M."/>
            <person name="Polaino S."/>
            <person name="Salamov A."/>
            <person name="Villalobos J.M."/>
            <person name="Alvarez M.I."/>
            <person name="Avalos J."/>
            <person name="Benito E.P."/>
            <person name="Benoit I."/>
            <person name="Burger G."/>
            <person name="Camino L.P."/>
            <person name="Canovas D."/>
            <person name="Cerda-Olmedo E."/>
            <person name="Cheng J.-F."/>
            <person name="Dominguez A."/>
            <person name="Elias M."/>
            <person name="Eslava A.P."/>
            <person name="Glaser F."/>
            <person name="Grimwood J."/>
            <person name="Gutierrez G."/>
            <person name="Heitman J."/>
            <person name="Henrissat B."/>
            <person name="Iturriaga E.A."/>
            <person name="Lang B.F."/>
            <person name="Lavin J.L."/>
            <person name="Lee S."/>
            <person name="Li W."/>
            <person name="Lindquist E."/>
            <person name="Lopez-Garcia S."/>
            <person name="Luque E.M."/>
            <person name="Marcos A.T."/>
            <person name="Martin J."/>
            <person name="Mccluskey K."/>
            <person name="Medina H.R."/>
            <person name="Miralles-Duran A."/>
            <person name="Miyazaki A."/>
            <person name="Munoz-Torres E."/>
            <person name="Oguiza J.A."/>
            <person name="Ohm R."/>
            <person name="Olmedo M."/>
            <person name="Orejas M."/>
            <person name="Ortiz-Castellanos L."/>
            <person name="Pisabarro A.G."/>
            <person name="Rodriguez-Romero J."/>
            <person name="Ruiz-Herrera J."/>
            <person name="Ruiz-Vazquez R."/>
            <person name="Sanz C."/>
            <person name="Schackwitz W."/>
            <person name="Schmutz J."/>
            <person name="Shahriari M."/>
            <person name="Shelest E."/>
            <person name="Silva-Franco F."/>
            <person name="Soanes D."/>
            <person name="Syed K."/>
            <person name="Tagua V.G."/>
            <person name="Talbot N.J."/>
            <person name="Thon M."/>
            <person name="De Vries R.P."/>
            <person name="Wiebenga A."/>
            <person name="Yadav J.S."/>
            <person name="Braun E.L."/>
            <person name="Baker S."/>
            <person name="Garre V."/>
            <person name="Horwitz B."/>
            <person name="Torres-Martinez S."/>
            <person name="Idnurm A."/>
            <person name="Herrera-Estrella A."/>
            <person name="Gabaldon T."/>
            <person name="Grigoriev I.V."/>
        </authorList>
    </citation>
    <scope>NUCLEOTIDE SEQUENCE [LARGE SCALE GENOMIC DNA]</scope>
    <source>
        <strain evidence="2">NRRL 1555</strain>
    </source>
</reference>